<dbReference type="EMBL" id="CAXHTA020000001">
    <property type="protein sequence ID" value="CAL5218840.1"/>
    <property type="molecule type" value="Genomic_DNA"/>
</dbReference>
<feature type="compositionally biased region" description="Basic and acidic residues" evidence="1">
    <location>
        <begin position="227"/>
        <end position="237"/>
    </location>
</feature>
<dbReference type="Proteomes" id="UP001497392">
    <property type="component" value="Unassembled WGS sequence"/>
</dbReference>
<comment type="caution">
    <text evidence="2">The sequence shown here is derived from an EMBL/GenBank/DDBJ whole genome shotgun (WGS) entry which is preliminary data.</text>
</comment>
<evidence type="ECO:0000313" key="2">
    <source>
        <dbReference type="EMBL" id="CAL5218840.1"/>
    </source>
</evidence>
<gene>
    <name evidence="2" type="primary">g571</name>
    <name evidence="2" type="ORF">VP750_LOCUS499</name>
</gene>
<sequence length="307" mass="34211">MTITENITGTDLEGFGAWLREPEVYANFHKAFNNNDRITLTPWTLEGRAYNREVVAYLPVNAPHWFRKAIGTDVIRVKEFQSATFEHGSDTPAQAYREDAHPRDVTAVLFTTQLCFFPPSKDVIPFCSVQLKYTDGPLGSNSVKVAASLSCTAEGLHWLWVLHSAIEKTMLKQARDNINALISFFQKEVSSGALTRQPQQQEVTSPPKGKAVQHHLADVADASNAPEDQHRQPHPSDHSPAYPDSPRSVYFDAEDDAFSVDDVLSVKEGKQNRKRSRIKRLLCCFSVCCKSDSDAGGEAPSQVHLLE</sequence>
<name>A0ABP1FFZ9_9CHLO</name>
<reference evidence="2 3" key="1">
    <citation type="submission" date="2024-06" db="EMBL/GenBank/DDBJ databases">
        <authorList>
            <person name="Kraege A."/>
            <person name="Thomma B."/>
        </authorList>
    </citation>
    <scope>NUCLEOTIDE SEQUENCE [LARGE SCALE GENOMIC DNA]</scope>
</reference>
<protein>
    <submittedName>
        <fullName evidence="2">G571 protein</fullName>
    </submittedName>
</protein>
<feature type="region of interest" description="Disordered" evidence="1">
    <location>
        <begin position="195"/>
        <end position="214"/>
    </location>
</feature>
<evidence type="ECO:0000256" key="1">
    <source>
        <dbReference type="SAM" id="MobiDB-lite"/>
    </source>
</evidence>
<organism evidence="2 3">
    <name type="scientific">Coccomyxa viridis</name>
    <dbReference type="NCBI Taxonomy" id="1274662"/>
    <lineage>
        <taxon>Eukaryota</taxon>
        <taxon>Viridiplantae</taxon>
        <taxon>Chlorophyta</taxon>
        <taxon>core chlorophytes</taxon>
        <taxon>Trebouxiophyceae</taxon>
        <taxon>Trebouxiophyceae incertae sedis</taxon>
        <taxon>Coccomyxaceae</taxon>
        <taxon>Coccomyxa</taxon>
    </lineage>
</organism>
<feature type="compositionally biased region" description="Polar residues" evidence="1">
    <location>
        <begin position="195"/>
        <end position="204"/>
    </location>
</feature>
<feature type="region of interest" description="Disordered" evidence="1">
    <location>
        <begin position="224"/>
        <end position="247"/>
    </location>
</feature>
<evidence type="ECO:0000313" key="3">
    <source>
        <dbReference type="Proteomes" id="UP001497392"/>
    </source>
</evidence>
<accession>A0ABP1FFZ9</accession>
<proteinExistence type="predicted"/>
<keyword evidence="3" id="KW-1185">Reference proteome</keyword>